<dbReference type="InterPro" id="IPR053209">
    <property type="entry name" value="Gramillin-biosynth_MTr"/>
</dbReference>
<organism evidence="3">
    <name type="scientific">Selaginella moellendorffii</name>
    <name type="common">Spikemoss</name>
    <dbReference type="NCBI Taxonomy" id="88036"/>
    <lineage>
        <taxon>Eukaryota</taxon>
        <taxon>Viridiplantae</taxon>
        <taxon>Streptophyta</taxon>
        <taxon>Embryophyta</taxon>
        <taxon>Tracheophyta</taxon>
        <taxon>Lycopodiopsida</taxon>
        <taxon>Selaginellales</taxon>
        <taxon>Selaginellaceae</taxon>
        <taxon>Selaginella</taxon>
    </lineage>
</organism>
<accession>D8T899</accession>
<dbReference type="InterPro" id="IPR046341">
    <property type="entry name" value="SET_dom_sf"/>
</dbReference>
<proteinExistence type="predicted"/>
<dbReference type="PANTHER" id="PTHR47643">
    <property type="entry name" value="TPR DOMAIN PROTEIN (AFU_ORTHOLOGUE AFUA_5G12710)"/>
    <property type="match status" value="1"/>
</dbReference>
<dbReference type="InParanoid" id="D8T899"/>
<dbReference type="PANTHER" id="PTHR47643:SF2">
    <property type="entry name" value="TPR DOMAIN PROTEIN (AFU_ORTHOLOGUE AFUA_5G12710)"/>
    <property type="match status" value="1"/>
</dbReference>
<dbReference type="OrthoDB" id="1028014at2759"/>
<dbReference type="eggNOG" id="KOG2084">
    <property type="taxonomic scope" value="Eukaryota"/>
</dbReference>
<dbReference type="InterPro" id="IPR011990">
    <property type="entry name" value="TPR-like_helical_dom_sf"/>
</dbReference>
<evidence type="ECO:0000259" key="1">
    <source>
        <dbReference type="PROSITE" id="PS50280"/>
    </source>
</evidence>
<name>D8T899_SELML</name>
<dbReference type="Gramene" id="EFJ07102">
    <property type="protein sequence ID" value="EFJ07102"/>
    <property type="gene ID" value="SELMODRAFT_448578"/>
</dbReference>
<protein>
    <recommendedName>
        <fullName evidence="1">SET domain-containing protein</fullName>
    </recommendedName>
</protein>
<gene>
    <name evidence="2" type="ORF">SELMODRAFT_448578</name>
</gene>
<dbReference type="AlphaFoldDB" id="D8T899"/>
<dbReference type="Gene3D" id="2.170.270.10">
    <property type="entry name" value="SET domain"/>
    <property type="match status" value="1"/>
</dbReference>
<dbReference type="SUPFAM" id="SSF48452">
    <property type="entry name" value="TPR-like"/>
    <property type="match status" value="1"/>
</dbReference>
<dbReference type="STRING" id="88036.D8T899"/>
<dbReference type="OMA" id="AREVKCK"/>
<dbReference type="PROSITE" id="PS50280">
    <property type="entry name" value="SET"/>
    <property type="match status" value="1"/>
</dbReference>
<sequence length="660" mass="72951">MDKEVLLRAFKAAVPNATGTAMSDGCKLSSAPLPGLRKLDMVDACVGTRCLSREVCYHGRVVYAKICTSAALPAANAVLCLVEQEEDGGNDRGCALLHVFNAVASTSRQEDGELLFPPNARVAIKEPLCFSSALQVSSPASVEFLGLARAASAKPLGRLLKEANALLSRGSYVLAELYYTELLDMRAKSGAPTYGVLEKQVFSRRAEARLRLRRYEEAFVDAETATKIPGASDSHHARSLWCKGKSLTALQEHELALPCFRSAVALPDAPPDVSIDLERSRTYLRESRDGEYDITDFVLGRKVEPECSDYFGPLELRMTPDGRGRGVYLTRDVRRGELLIVCNPTAYVKTPRIENADRDLYVELIRSCSTSSRPRYHIYAMADASKMTTVPDLDRFKCNIGRVVVPPGSKVEEVDIERVRRVGHRCGFTTQAGDAWIAGVWASSGFFNHSCTPNASKVCFGRVMFIRAARNMSAGDEVLLSYLEATGSMEPLLLAPLPAREVKCKRLDFECSCKRCVLERTNKDLVASFKFYDRRRGDAQKTLDEVLDLEKRMTARGFSDEEKDCIRAAQVERYSAVCVLKHPELPSAGDYLRILHETAPGNFETLSKMGVLYRAAGCGDESLQLLHEEVAALFGELRREIVDGVINQVIAQATLLDEMR</sequence>
<dbReference type="InterPro" id="IPR001214">
    <property type="entry name" value="SET_dom"/>
</dbReference>
<dbReference type="Pfam" id="PF00856">
    <property type="entry name" value="SET"/>
    <property type="match status" value="1"/>
</dbReference>
<dbReference type="Proteomes" id="UP000001514">
    <property type="component" value="Unassembled WGS sequence"/>
</dbReference>
<feature type="domain" description="SET" evidence="1">
    <location>
        <begin position="312"/>
        <end position="483"/>
    </location>
</feature>
<dbReference type="KEGG" id="smo:SELMODRAFT_448578"/>
<keyword evidence="3" id="KW-1185">Reference proteome</keyword>
<evidence type="ECO:0000313" key="2">
    <source>
        <dbReference type="EMBL" id="EFJ07102.1"/>
    </source>
</evidence>
<dbReference type="SMART" id="SM00317">
    <property type="entry name" value="SET"/>
    <property type="match status" value="1"/>
</dbReference>
<dbReference type="SUPFAM" id="SSF82199">
    <property type="entry name" value="SET domain"/>
    <property type="match status" value="1"/>
</dbReference>
<dbReference type="EMBL" id="GL377689">
    <property type="protein sequence ID" value="EFJ07102.1"/>
    <property type="molecule type" value="Genomic_DNA"/>
</dbReference>
<reference evidence="2 3" key="1">
    <citation type="journal article" date="2011" name="Science">
        <title>The Selaginella genome identifies genetic changes associated with the evolution of vascular plants.</title>
        <authorList>
            <person name="Banks J.A."/>
            <person name="Nishiyama T."/>
            <person name="Hasebe M."/>
            <person name="Bowman J.L."/>
            <person name="Gribskov M."/>
            <person name="dePamphilis C."/>
            <person name="Albert V.A."/>
            <person name="Aono N."/>
            <person name="Aoyama T."/>
            <person name="Ambrose B.A."/>
            <person name="Ashton N.W."/>
            <person name="Axtell M.J."/>
            <person name="Barker E."/>
            <person name="Barker M.S."/>
            <person name="Bennetzen J.L."/>
            <person name="Bonawitz N.D."/>
            <person name="Chapple C."/>
            <person name="Cheng C."/>
            <person name="Correa L.G."/>
            <person name="Dacre M."/>
            <person name="DeBarry J."/>
            <person name="Dreyer I."/>
            <person name="Elias M."/>
            <person name="Engstrom E.M."/>
            <person name="Estelle M."/>
            <person name="Feng L."/>
            <person name="Finet C."/>
            <person name="Floyd S.K."/>
            <person name="Frommer W.B."/>
            <person name="Fujita T."/>
            <person name="Gramzow L."/>
            <person name="Gutensohn M."/>
            <person name="Harholt J."/>
            <person name="Hattori M."/>
            <person name="Heyl A."/>
            <person name="Hirai T."/>
            <person name="Hiwatashi Y."/>
            <person name="Ishikawa M."/>
            <person name="Iwata M."/>
            <person name="Karol K.G."/>
            <person name="Koehler B."/>
            <person name="Kolukisaoglu U."/>
            <person name="Kubo M."/>
            <person name="Kurata T."/>
            <person name="Lalonde S."/>
            <person name="Li K."/>
            <person name="Li Y."/>
            <person name="Litt A."/>
            <person name="Lyons E."/>
            <person name="Manning G."/>
            <person name="Maruyama T."/>
            <person name="Michael T.P."/>
            <person name="Mikami K."/>
            <person name="Miyazaki S."/>
            <person name="Morinaga S."/>
            <person name="Murata T."/>
            <person name="Mueller-Roeber B."/>
            <person name="Nelson D.R."/>
            <person name="Obara M."/>
            <person name="Oguri Y."/>
            <person name="Olmstead R.G."/>
            <person name="Onodera N."/>
            <person name="Petersen B.L."/>
            <person name="Pils B."/>
            <person name="Prigge M."/>
            <person name="Rensing S.A."/>
            <person name="Riano-Pachon D.M."/>
            <person name="Roberts A.W."/>
            <person name="Sato Y."/>
            <person name="Scheller H.V."/>
            <person name="Schulz B."/>
            <person name="Schulz C."/>
            <person name="Shakirov E.V."/>
            <person name="Shibagaki N."/>
            <person name="Shinohara N."/>
            <person name="Shippen D.E."/>
            <person name="Soerensen I."/>
            <person name="Sotooka R."/>
            <person name="Sugimoto N."/>
            <person name="Sugita M."/>
            <person name="Sumikawa N."/>
            <person name="Tanurdzic M."/>
            <person name="Theissen G."/>
            <person name="Ulvskov P."/>
            <person name="Wakazuki S."/>
            <person name="Weng J.K."/>
            <person name="Willats W.W."/>
            <person name="Wipf D."/>
            <person name="Wolf P.G."/>
            <person name="Yang L."/>
            <person name="Zimmer A.D."/>
            <person name="Zhu Q."/>
            <person name="Mitros T."/>
            <person name="Hellsten U."/>
            <person name="Loque D."/>
            <person name="Otillar R."/>
            <person name="Salamov A."/>
            <person name="Schmutz J."/>
            <person name="Shapiro H."/>
            <person name="Lindquist E."/>
            <person name="Lucas S."/>
            <person name="Rokhsar D."/>
            <person name="Grigoriev I.V."/>
        </authorList>
    </citation>
    <scope>NUCLEOTIDE SEQUENCE [LARGE SCALE GENOMIC DNA]</scope>
</reference>
<dbReference type="HOGENOM" id="CLU_028443_0_0_1"/>
<dbReference type="Gene3D" id="1.25.40.10">
    <property type="entry name" value="Tetratricopeptide repeat domain"/>
    <property type="match status" value="1"/>
</dbReference>
<evidence type="ECO:0000313" key="3">
    <source>
        <dbReference type="Proteomes" id="UP000001514"/>
    </source>
</evidence>